<evidence type="ECO:0000256" key="1">
    <source>
        <dbReference type="SAM" id="MobiDB-lite"/>
    </source>
</evidence>
<feature type="compositionally biased region" description="Low complexity" evidence="1">
    <location>
        <begin position="7"/>
        <end position="21"/>
    </location>
</feature>
<feature type="compositionally biased region" description="Basic and acidic residues" evidence="1">
    <location>
        <begin position="188"/>
        <end position="206"/>
    </location>
</feature>
<reference evidence="3" key="2">
    <citation type="submission" date="2016-11" db="UniProtKB">
        <authorList>
            <consortium name="WormBaseParasite"/>
        </authorList>
    </citation>
    <scope>IDENTIFICATION</scope>
</reference>
<sequence length="206" mass="23493">MSQQQISRESLSSSATSSTTSSYFDEHFHYRPLRTFTPAPYRSPFHTSTISLPDIKEATTEENNSSCSSTVEHYQKTVNFHDSYIRKSPEQKLEFKSSNNLVAMNHQVVKENSDNTRRYHLEQEKTSLPTDTCKSSTVQITESTDISRNSNQFSPCTEKIQKPPISIIAVQITEPKSNRRTICTNENETDRSNKSEIKIELSDSDV</sequence>
<feature type="region of interest" description="Disordered" evidence="1">
    <location>
        <begin position="187"/>
        <end position="206"/>
    </location>
</feature>
<evidence type="ECO:0000313" key="3">
    <source>
        <dbReference type="WBParaSite" id="EN70_8947"/>
    </source>
</evidence>
<evidence type="ECO:0000313" key="2">
    <source>
        <dbReference type="Proteomes" id="UP000095285"/>
    </source>
</evidence>
<dbReference type="Proteomes" id="UP000095285">
    <property type="component" value="Unassembled WGS sequence"/>
</dbReference>
<reference evidence="2" key="1">
    <citation type="submission" date="2012-04" db="EMBL/GenBank/DDBJ databases">
        <title>The Genome Sequence of Loa loa.</title>
        <authorList>
            <consortium name="The Broad Institute Genome Sequencing Platform"/>
            <consortium name="Broad Institute Genome Sequencing Center for Infectious Disease"/>
            <person name="Nutman T.B."/>
            <person name="Fink D.L."/>
            <person name="Russ C."/>
            <person name="Young S."/>
            <person name="Zeng Q."/>
            <person name="Gargeya S."/>
            <person name="Alvarado L."/>
            <person name="Berlin A."/>
            <person name="Chapman S.B."/>
            <person name="Chen Z."/>
            <person name="Freedman E."/>
            <person name="Gellesch M."/>
            <person name="Goldberg J."/>
            <person name="Griggs A."/>
            <person name="Gujja S."/>
            <person name="Heilman E.R."/>
            <person name="Heiman D."/>
            <person name="Howarth C."/>
            <person name="Mehta T."/>
            <person name="Neiman D."/>
            <person name="Pearson M."/>
            <person name="Roberts A."/>
            <person name="Saif S."/>
            <person name="Shea T."/>
            <person name="Shenoy N."/>
            <person name="Sisk P."/>
            <person name="Stolte C."/>
            <person name="Sykes S."/>
            <person name="White J."/>
            <person name="Yandava C."/>
            <person name="Haas B."/>
            <person name="Henn M.R."/>
            <person name="Nusbaum C."/>
            <person name="Birren B."/>
        </authorList>
    </citation>
    <scope>NUCLEOTIDE SEQUENCE [LARGE SCALE GENOMIC DNA]</scope>
</reference>
<dbReference type="WBParaSite" id="EN70_8947">
    <property type="protein sequence ID" value="EN70_8947"/>
    <property type="gene ID" value="EN70_8947"/>
</dbReference>
<accession>A0A1I7W2G4</accession>
<name>A0A1I7W2G4_LOALO</name>
<keyword evidence="2" id="KW-1185">Reference proteome</keyword>
<feature type="region of interest" description="Disordered" evidence="1">
    <location>
        <begin position="1"/>
        <end position="21"/>
    </location>
</feature>
<proteinExistence type="predicted"/>
<dbReference type="AlphaFoldDB" id="A0A1I7W2G4"/>
<organism evidence="2 3">
    <name type="scientific">Loa loa</name>
    <name type="common">Eye worm</name>
    <name type="synonym">Filaria loa</name>
    <dbReference type="NCBI Taxonomy" id="7209"/>
    <lineage>
        <taxon>Eukaryota</taxon>
        <taxon>Metazoa</taxon>
        <taxon>Ecdysozoa</taxon>
        <taxon>Nematoda</taxon>
        <taxon>Chromadorea</taxon>
        <taxon>Rhabditida</taxon>
        <taxon>Spirurina</taxon>
        <taxon>Spiruromorpha</taxon>
        <taxon>Filarioidea</taxon>
        <taxon>Onchocercidae</taxon>
        <taxon>Loa</taxon>
    </lineage>
</organism>
<protein>
    <submittedName>
        <fullName evidence="3">Uncharacterized protein</fullName>
    </submittedName>
</protein>